<dbReference type="OrthoDB" id="5381785at2"/>
<organism evidence="1 2">
    <name type="scientific">Myxococcus stipitatus (strain DSM 14675 / JCM 12634 / Mx s8)</name>
    <dbReference type="NCBI Taxonomy" id="1278073"/>
    <lineage>
        <taxon>Bacteria</taxon>
        <taxon>Pseudomonadati</taxon>
        <taxon>Myxococcota</taxon>
        <taxon>Myxococcia</taxon>
        <taxon>Myxococcales</taxon>
        <taxon>Cystobacterineae</taxon>
        <taxon>Myxococcaceae</taxon>
        <taxon>Myxococcus</taxon>
    </lineage>
</organism>
<name>L7URD5_MYXSD</name>
<keyword evidence="2" id="KW-1185">Reference proteome</keyword>
<dbReference type="RefSeq" id="WP_015353422.1">
    <property type="nucleotide sequence ID" value="NC_020126.1"/>
</dbReference>
<dbReference type="Proteomes" id="UP000011131">
    <property type="component" value="Chromosome"/>
</dbReference>
<proteinExistence type="predicted"/>
<gene>
    <name evidence="1" type="ordered locus">MYSTI_07897</name>
</gene>
<dbReference type="KEGG" id="msd:MYSTI_07897"/>
<accession>L7URD5</accession>
<protein>
    <submittedName>
        <fullName evidence="1">Uncharacterized protein</fullName>
    </submittedName>
</protein>
<sequence>MQPHRAPAPSQVYSLVVLALLGLVAWSPLAQAKGITGIIGFAHFDYRDPPPVIERVCKYTAKYSCSCRVGTNVSFNMISGCSNVSAADALDRARIACTQLCMNAERDGGGFGGGGNVLSPVRTPGTGVSLEGSGTVLPQGRDGYVGFVPRTGEVVGPLTEKEKLGEWLVEQTQAPWLWFEPGNEATPWEDPKGSAAFVQAFWSQGGAPRPLGPCGHSVQQACPLQDVKLGDSVQACAKDEDDARLIADSACAPLRYNALRQKHRTLGIAGDSESTQAPSATIVAVAPMQFIGLLPSSVEPIGPTEDWGKLVDELLERTQGTTVWLSGPPAYYSPRE</sequence>
<dbReference type="HOGENOM" id="CLU_852124_0_0_7"/>
<dbReference type="AlphaFoldDB" id="L7URD5"/>
<evidence type="ECO:0000313" key="1">
    <source>
        <dbReference type="EMBL" id="AGC49169.1"/>
    </source>
</evidence>
<dbReference type="STRING" id="1278073.MYSTI_07897"/>
<dbReference type="EMBL" id="CP004025">
    <property type="protein sequence ID" value="AGC49169.1"/>
    <property type="molecule type" value="Genomic_DNA"/>
</dbReference>
<reference evidence="1 2" key="1">
    <citation type="journal article" date="2013" name="Genome Announc.">
        <title>Complete genome sequence of Myxococcus stipitatus strain DSM 14675, a fruiting myxobacterium.</title>
        <authorList>
            <person name="Huntley S."/>
            <person name="Kneip S."/>
            <person name="Treuner-Lange A."/>
            <person name="Sogaard-Andersen L."/>
        </authorList>
    </citation>
    <scope>NUCLEOTIDE SEQUENCE [LARGE SCALE GENOMIC DNA]</scope>
    <source>
        <strain evidence="2">DSM 14675 / JCM 12634 / Mx s8</strain>
    </source>
</reference>
<dbReference type="PATRIC" id="fig|1278073.3.peg.8036"/>
<evidence type="ECO:0000313" key="2">
    <source>
        <dbReference type="Proteomes" id="UP000011131"/>
    </source>
</evidence>